<keyword evidence="13" id="KW-1185">Reference proteome</keyword>
<dbReference type="GO" id="GO:0016787">
    <property type="term" value="F:hydrolase activity"/>
    <property type="evidence" value="ECO:0007669"/>
    <property type="project" value="UniProtKB-KW"/>
</dbReference>
<evidence type="ECO:0000256" key="6">
    <source>
        <dbReference type="ARBA" id="ARBA00022801"/>
    </source>
</evidence>
<dbReference type="Pfam" id="PF02578">
    <property type="entry name" value="Cu-oxidase_4"/>
    <property type="match status" value="1"/>
</dbReference>
<comment type="catalytic activity">
    <reaction evidence="9">
        <text>adenosine + phosphate = alpha-D-ribose 1-phosphate + adenine</text>
        <dbReference type="Rhea" id="RHEA:27642"/>
        <dbReference type="ChEBI" id="CHEBI:16335"/>
        <dbReference type="ChEBI" id="CHEBI:16708"/>
        <dbReference type="ChEBI" id="CHEBI:43474"/>
        <dbReference type="ChEBI" id="CHEBI:57720"/>
        <dbReference type="EC" id="2.4.2.1"/>
    </reaction>
    <physiologicalReaction direction="left-to-right" evidence="9">
        <dbReference type="Rhea" id="RHEA:27643"/>
    </physiologicalReaction>
</comment>
<dbReference type="InterPro" id="IPR003730">
    <property type="entry name" value="Cu_polyphenol_OxRdtase"/>
</dbReference>
<evidence type="ECO:0000256" key="11">
    <source>
        <dbReference type="RuleBase" id="RU361274"/>
    </source>
</evidence>
<reference evidence="12 13" key="1">
    <citation type="journal article" date="2011" name="EMBO J.">
        <title>Structural diversity of bacterial flagellar motors.</title>
        <authorList>
            <person name="Chen S."/>
            <person name="Beeby M."/>
            <person name="Murphy G.E."/>
            <person name="Leadbetter J.R."/>
            <person name="Hendrixson D.R."/>
            <person name="Briegel A."/>
            <person name="Li Z."/>
            <person name="Shi J."/>
            <person name="Tocheva E.I."/>
            <person name="Muller A."/>
            <person name="Dobro M.J."/>
            <person name="Jensen G.J."/>
        </authorList>
    </citation>
    <scope>NUCLEOTIDE SEQUENCE [LARGE SCALE GENOMIC DNA]</scope>
    <source>
        <strain evidence="12 13">DSM 6540</strain>
    </source>
</reference>
<dbReference type="Gene3D" id="3.60.140.10">
    <property type="entry name" value="CNF1/YfiH-like putative cysteine hydrolases"/>
    <property type="match status" value="1"/>
</dbReference>
<dbReference type="InterPro" id="IPR011324">
    <property type="entry name" value="Cytotoxic_necrot_fac-like_cat"/>
</dbReference>
<protein>
    <recommendedName>
        <fullName evidence="11">Purine nucleoside phosphorylase</fullName>
    </recommendedName>
</protein>
<comment type="similarity">
    <text evidence="3 11">Belongs to the purine nucleoside phosphorylase YfiH/LACC1 family.</text>
</comment>
<sequence length="268" mass="29220">MSDFVLQAGSNGLWYGTFKHLPVKHAISTRLGGISRSPYRSLNLGIHTGDDLANVIENRKLFCQALHLDFQRVVTAQQVHEDKIAVVTAVHAGKGAANYSEALGATDALITNTPDLPLMLFFADCVPVLICDPVRCVIGLSHAGWKGTAARIAAKTVIKMGEVFDARPQDCLVGIGPSIGPASYEVDDSVMDPFKTAFPAKWPCMLKSREDKWMLDLWQANRVQLEEIGVVPEHITVSGISTAENLDLFFSHRMEKGTTGRMGVVMSL</sequence>
<name>F7NLB3_9FIRM</name>
<gene>
    <name evidence="12" type="ORF">ALO_14427</name>
</gene>
<dbReference type="GO" id="GO:0017061">
    <property type="term" value="F:S-methyl-5-thioadenosine phosphorylase activity"/>
    <property type="evidence" value="ECO:0007669"/>
    <property type="project" value="UniProtKB-EC"/>
</dbReference>
<organism evidence="12 13">
    <name type="scientific">Acetonema longum DSM 6540</name>
    <dbReference type="NCBI Taxonomy" id="1009370"/>
    <lineage>
        <taxon>Bacteria</taxon>
        <taxon>Bacillati</taxon>
        <taxon>Bacillota</taxon>
        <taxon>Negativicutes</taxon>
        <taxon>Acetonemataceae</taxon>
        <taxon>Acetonema</taxon>
    </lineage>
</organism>
<dbReference type="STRING" id="1009370.ALO_14427"/>
<comment type="catalytic activity">
    <reaction evidence="1">
        <text>inosine + phosphate = alpha-D-ribose 1-phosphate + hypoxanthine</text>
        <dbReference type="Rhea" id="RHEA:27646"/>
        <dbReference type="ChEBI" id="CHEBI:17368"/>
        <dbReference type="ChEBI" id="CHEBI:17596"/>
        <dbReference type="ChEBI" id="CHEBI:43474"/>
        <dbReference type="ChEBI" id="CHEBI:57720"/>
        <dbReference type="EC" id="2.4.2.1"/>
    </reaction>
    <physiologicalReaction direction="left-to-right" evidence="1">
        <dbReference type="Rhea" id="RHEA:27647"/>
    </physiologicalReaction>
</comment>
<dbReference type="CDD" id="cd16833">
    <property type="entry name" value="YfiH"/>
    <property type="match status" value="1"/>
</dbReference>
<evidence type="ECO:0000256" key="10">
    <source>
        <dbReference type="ARBA" id="ARBA00049893"/>
    </source>
</evidence>
<dbReference type="OrthoDB" id="4279at2"/>
<comment type="function">
    <text evidence="2">Purine nucleoside enzyme that catalyzes the phosphorolysis of adenosine and inosine nucleosides, yielding D-ribose 1-phosphate and the respective free bases, adenine and hypoxanthine. Also catalyzes the phosphorolysis of S-methyl-5'-thioadenosine into adenine and S-methyl-5-thio-alpha-D-ribose 1-phosphate. Also has adenosine deaminase activity.</text>
</comment>
<dbReference type="InterPro" id="IPR038371">
    <property type="entry name" value="Cu_polyphenol_OxRdtase_sf"/>
</dbReference>
<comment type="caution">
    <text evidence="12">The sequence shown here is derived from an EMBL/GenBank/DDBJ whole genome shotgun (WGS) entry which is preliminary data.</text>
</comment>
<dbReference type="EMBL" id="AFGF01000126">
    <property type="protein sequence ID" value="EGO63218.1"/>
    <property type="molecule type" value="Genomic_DNA"/>
</dbReference>
<evidence type="ECO:0000313" key="12">
    <source>
        <dbReference type="EMBL" id="EGO63218.1"/>
    </source>
</evidence>
<dbReference type="SUPFAM" id="SSF64438">
    <property type="entry name" value="CNF1/YfiH-like putative cysteine hydrolases"/>
    <property type="match status" value="1"/>
</dbReference>
<evidence type="ECO:0000313" key="13">
    <source>
        <dbReference type="Proteomes" id="UP000003240"/>
    </source>
</evidence>
<dbReference type="NCBIfam" id="TIGR00726">
    <property type="entry name" value="peptidoglycan editing factor PgeF"/>
    <property type="match status" value="1"/>
</dbReference>
<dbReference type="AlphaFoldDB" id="F7NLB3"/>
<evidence type="ECO:0000256" key="3">
    <source>
        <dbReference type="ARBA" id="ARBA00007353"/>
    </source>
</evidence>
<keyword evidence="5" id="KW-0479">Metal-binding</keyword>
<keyword evidence="4" id="KW-0808">Transferase</keyword>
<dbReference type="RefSeq" id="WP_004573459.1">
    <property type="nucleotide sequence ID" value="NZ_AFGF01000126.1"/>
</dbReference>
<dbReference type="GO" id="GO:0005507">
    <property type="term" value="F:copper ion binding"/>
    <property type="evidence" value="ECO:0007669"/>
    <property type="project" value="TreeGrafter"/>
</dbReference>
<evidence type="ECO:0000256" key="9">
    <source>
        <dbReference type="ARBA" id="ARBA00048968"/>
    </source>
</evidence>
<comment type="catalytic activity">
    <reaction evidence="8">
        <text>adenosine + H2O + H(+) = inosine + NH4(+)</text>
        <dbReference type="Rhea" id="RHEA:24408"/>
        <dbReference type="ChEBI" id="CHEBI:15377"/>
        <dbReference type="ChEBI" id="CHEBI:15378"/>
        <dbReference type="ChEBI" id="CHEBI:16335"/>
        <dbReference type="ChEBI" id="CHEBI:17596"/>
        <dbReference type="ChEBI" id="CHEBI:28938"/>
        <dbReference type="EC" id="3.5.4.4"/>
    </reaction>
    <physiologicalReaction direction="left-to-right" evidence="8">
        <dbReference type="Rhea" id="RHEA:24409"/>
    </physiologicalReaction>
</comment>
<accession>F7NLB3</accession>
<keyword evidence="6" id="KW-0378">Hydrolase</keyword>
<evidence type="ECO:0000256" key="1">
    <source>
        <dbReference type="ARBA" id="ARBA00000553"/>
    </source>
</evidence>
<evidence type="ECO:0000256" key="2">
    <source>
        <dbReference type="ARBA" id="ARBA00003215"/>
    </source>
</evidence>
<dbReference type="eggNOG" id="COG1496">
    <property type="taxonomic scope" value="Bacteria"/>
</dbReference>
<evidence type="ECO:0000256" key="8">
    <source>
        <dbReference type="ARBA" id="ARBA00047989"/>
    </source>
</evidence>
<dbReference type="PANTHER" id="PTHR30616">
    <property type="entry name" value="UNCHARACTERIZED PROTEIN YFIH"/>
    <property type="match status" value="1"/>
</dbReference>
<proteinExistence type="inferred from homology"/>
<evidence type="ECO:0000256" key="4">
    <source>
        <dbReference type="ARBA" id="ARBA00022679"/>
    </source>
</evidence>
<evidence type="ECO:0000256" key="5">
    <source>
        <dbReference type="ARBA" id="ARBA00022723"/>
    </source>
</evidence>
<comment type="catalytic activity">
    <reaction evidence="10">
        <text>S-methyl-5'-thioadenosine + phosphate = 5-(methylsulfanyl)-alpha-D-ribose 1-phosphate + adenine</text>
        <dbReference type="Rhea" id="RHEA:11852"/>
        <dbReference type="ChEBI" id="CHEBI:16708"/>
        <dbReference type="ChEBI" id="CHEBI:17509"/>
        <dbReference type="ChEBI" id="CHEBI:43474"/>
        <dbReference type="ChEBI" id="CHEBI:58533"/>
        <dbReference type="EC" id="2.4.2.28"/>
    </reaction>
    <physiologicalReaction direction="left-to-right" evidence="10">
        <dbReference type="Rhea" id="RHEA:11853"/>
    </physiologicalReaction>
</comment>
<evidence type="ECO:0000256" key="7">
    <source>
        <dbReference type="ARBA" id="ARBA00022833"/>
    </source>
</evidence>
<keyword evidence="7" id="KW-0862">Zinc</keyword>
<dbReference type="Proteomes" id="UP000003240">
    <property type="component" value="Unassembled WGS sequence"/>
</dbReference>
<dbReference type="PANTHER" id="PTHR30616:SF2">
    <property type="entry name" value="PURINE NUCLEOSIDE PHOSPHORYLASE LACC1"/>
    <property type="match status" value="1"/>
</dbReference>